<evidence type="ECO:0000256" key="1">
    <source>
        <dbReference type="SAM" id="Coils"/>
    </source>
</evidence>
<dbReference type="OrthoDB" id="47634at2"/>
<evidence type="ECO:0000313" key="3">
    <source>
        <dbReference type="EMBL" id="OAA31625.1"/>
    </source>
</evidence>
<dbReference type="SUPFAM" id="SSF46785">
    <property type="entry name" value="Winged helix' DNA-binding domain"/>
    <property type="match status" value="1"/>
</dbReference>
<proteinExistence type="predicted"/>
<sequence length="172" mass="19864">MHKGFLNVAIFNIVVKEHPIHGYRIMELIEEKMGYKPSPGSIYPILSDLVSKGYLRFEIEGKRKLYFPTKYGLKAHKEFESKRAELINNYIDLSHSISELMGESNPEIFSLDGLKHGNVPFVIRKALFKTMGIFKETNWKSKKSIERLITQLKALIDTLESTKDEVKENGHH</sequence>
<dbReference type="AlphaFoldDB" id="A0A182C7K8"/>
<dbReference type="PANTHER" id="PTHR43252">
    <property type="entry name" value="TRANSCRIPTIONAL REGULATOR YQJI"/>
    <property type="match status" value="1"/>
</dbReference>
<dbReference type="RefSeq" id="WP_068345974.1">
    <property type="nucleotide sequence ID" value="NZ_JFHK01000003.1"/>
</dbReference>
<organism evidence="3 4">
    <name type="scientific">Kosmotoga arenicorallina S304</name>
    <dbReference type="NCBI Taxonomy" id="1453497"/>
    <lineage>
        <taxon>Bacteria</taxon>
        <taxon>Thermotogati</taxon>
        <taxon>Thermotogota</taxon>
        <taxon>Thermotogae</taxon>
        <taxon>Kosmotogales</taxon>
        <taxon>Kosmotogaceae</taxon>
        <taxon>Kosmotoga</taxon>
    </lineage>
</organism>
<keyword evidence="1" id="KW-0175">Coiled coil</keyword>
<dbReference type="Proteomes" id="UP000077339">
    <property type="component" value="Unassembled WGS sequence"/>
</dbReference>
<gene>
    <name evidence="3" type="ORF">AT15_06010</name>
</gene>
<dbReference type="InterPro" id="IPR005149">
    <property type="entry name" value="Tscrpt_reg_PadR_N"/>
</dbReference>
<dbReference type="InterPro" id="IPR036388">
    <property type="entry name" value="WH-like_DNA-bd_sf"/>
</dbReference>
<dbReference type="EMBL" id="JFHK01000003">
    <property type="protein sequence ID" value="OAA31625.1"/>
    <property type="molecule type" value="Genomic_DNA"/>
</dbReference>
<feature type="coiled-coil region" evidence="1">
    <location>
        <begin position="142"/>
        <end position="169"/>
    </location>
</feature>
<dbReference type="InterPro" id="IPR036390">
    <property type="entry name" value="WH_DNA-bd_sf"/>
</dbReference>
<protein>
    <recommendedName>
        <fullName evidence="2">Transcription regulator PadR N-terminal domain-containing protein</fullName>
    </recommendedName>
</protein>
<dbReference type="Pfam" id="PF03551">
    <property type="entry name" value="PadR"/>
    <property type="match status" value="1"/>
</dbReference>
<dbReference type="PANTHER" id="PTHR43252:SF7">
    <property type="entry name" value="TRANSCRIPTIONAL REGULATOR YQJI"/>
    <property type="match status" value="1"/>
</dbReference>
<accession>A0A182C7K8</accession>
<name>A0A182C7K8_9BACT</name>
<comment type="caution">
    <text evidence="3">The sequence shown here is derived from an EMBL/GenBank/DDBJ whole genome shotgun (WGS) entry which is preliminary data.</text>
</comment>
<dbReference type="PATRIC" id="fig|1453497.3.peg.1199"/>
<evidence type="ECO:0000259" key="2">
    <source>
        <dbReference type="Pfam" id="PF03551"/>
    </source>
</evidence>
<dbReference type="Gene3D" id="1.10.10.10">
    <property type="entry name" value="Winged helix-like DNA-binding domain superfamily/Winged helix DNA-binding domain"/>
    <property type="match status" value="1"/>
</dbReference>
<dbReference type="STRING" id="1453497.AT15_06010"/>
<reference evidence="3 4" key="1">
    <citation type="submission" date="2014-02" db="EMBL/GenBank/DDBJ databases">
        <title>Kosmotoga genome sequencing.</title>
        <authorList>
            <person name="Pollo S.M."/>
            <person name="Charchuk R."/>
            <person name="Nesbo C.L."/>
        </authorList>
    </citation>
    <scope>NUCLEOTIDE SEQUENCE [LARGE SCALE GENOMIC DNA]</scope>
    <source>
        <strain evidence="3 4">S304</strain>
    </source>
</reference>
<keyword evidence="4" id="KW-1185">Reference proteome</keyword>
<feature type="domain" description="Transcription regulator PadR N-terminal" evidence="2">
    <location>
        <begin position="14"/>
        <end position="75"/>
    </location>
</feature>
<evidence type="ECO:0000313" key="4">
    <source>
        <dbReference type="Proteomes" id="UP000077339"/>
    </source>
</evidence>